<comment type="caution">
    <text evidence="1">The sequence shown here is derived from an EMBL/GenBank/DDBJ whole genome shotgun (WGS) entry which is preliminary data.</text>
</comment>
<evidence type="ECO:0000313" key="1">
    <source>
        <dbReference type="EMBL" id="OIR00644.1"/>
    </source>
</evidence>
<dbReference type="Pfam" id="PF12869">
    <property type="entry name" value="tRNA_anti-like"/>
    <property type="match status" value="1"/>
</dbReference>
<dbReference type="AlphaFoldDB" id="A0A1J5SG22"/>
<accession>A0A1J5SG22</accession>
<gene>
    <name evidence="1" type="ORF">GALL_173360</name>
</gene>
<dbReference type="EMBL" id="MLJW01000093">
    <property type="protein sequence ID" value="OIR00644.1"/>
    <property type="molecule type" value="Genomic_DNA"/>
</dbReference>
<proteinExistence type="predicted"/>
<sequence length="137" mass="15297">MRKKIILSLVAIIMLLVSWAIYNFRKPHTNVASIKAAKSLTAEELYKQFEENENIANKIFVDKVLEVKGSVIAIEHTDSTANIQLGSGQQTGDINCSFVLLKDESIKLPSKKDQVIIKGRCTGYLVDVNLVDCMIEK</sequence>
<organism evidence="1">
    <name type="scientific">mine drainage metagenome</name>
    <dbReference type="NCBI Taxonomy" id="410659"/>
    <lineage>
        <taxon>unclassified sequences</taxon>
        <taxon>metagenomes</taxon>
        <taxon>ecological metagenomes</taxon>
    </lineage>
</organism>
<reference evidence="1" key="1">
    <citation type="submission" date="2016-10" db="EMBL/GenBank/DDBJ databases">
        <title>Sequence of Gallionella enrichment culture.</title>
        <authorList>
            <person name="Poehlein A."/>
            <person name="Muehling M."/>
            <person name="Daniel R."/>
        </authorList>
    </citation>
    <scope>NUCLEOTIDE SEQUENCE</scope>
</reference>
<name>A0A1J5SG22_9ZZZZ</name>
<protein>
    <submittedName>
        <fullName evidence="1">tRNA_anti-like protein</fullName>
    </submittedName>
</protein>
<dbReference type="InterPro" id="IPR024422">
    <property type="entry name" value="Protein_unknown_function_OB"/>
</dbReference>